<keyword evidence="2" id="KW-1133">Transmembrane helix</keyword>
<keyword evidence="2" id="KW-0812">Transmembrane</keyword>
<reference evidence="3 4" key="1">
    <citation type="submission" date="2020-02" db="EMBL/GenBank/DDBJ databases">
        <authorList>
            <person name="Ma Q."/>
            <person name="Huang Y."/>
            <person name="Song X."/>
            <person name="Pei D."/>
        </authorList>
    </citation>
    <scope>NUCLEOTIDE SEQUENCE [LARGE SCALE GENOMIC DNA]</scope>
    <source>
        <strain evidence="3">Sxm20200214</strain>
        <tissue evidence="3">Leaf</tissue>
    </source>
</reference>
<dbReference type="EMBL" id="JAAMPC010000015">
    <property type="protein sequence ID" value="KAG2257999.1"/>
    <property type="molecule type" value="Genomic_DNA"/>
</dbReference>
<gene>
    <name evidence="3" type="ORF">Bca52824_077293</name>
</gene>
<evidence type="ECO:0000313" key="4">
    <source>
        <dbReference type="Proteomes" id="UP000886595"/>
    </source>
</evidence>
<protein>
    <submittedName>
        <fullName evidence="3">Uncharacterized protein</fullName>
    </submittedName>
</protein>
<dbReference type="Proteomes" id="UP000886595">
    <property type="component" value="Unassembled WGS sequence"/>
</dbReference>
<sequence length="145" mass="16232">MEIDDPVTNGNTDAVMTESAPPFTPSPPVPASRSSQLTESLKLEHQLLRCGSSAENLQMPCSLARIDHLDSADAENITELNNTKLKQDSCGLHAADVVFRDCFKPFRKLQYFGLSLYDLSMFLLHLYLLPIMNFHHLSYFETAAN</sequence>
<comment type="caution">
    <text evidence="3">The sequence shown here is derived from an EMBL/GenBank/DDBJ whole genome shotgun (WGS) entry which is preliminary data.</text>
</comment>
<proteinExistence type="predicted"/>
<keyword evidence="2" id="KW-0472">Membrane</keyword>
<feature type="transmembrane region" description="Helical" evidence="2">
    <location>
        <begin position="109"/>
        <end position="129"/>
    </location>
</feature>
<evidence type="ECO:0000256" key="2">
    <source>
        <dbReference type="SAM" id="Phobius"/>
    </source>
</evidence>
<dbReference type="AlphaFoldDB" id="A0A8X7TY33"/>
<organism evidence="3 4">
    <name type="scientific">Brassica carinata</name>
    <name type="common">Ethiopian mustard</name>
    <name type="synonym">Abyssinian cabbage</name>
    <dbReference type="NCBI Taxonomy" id="52824"/>
    <lineage>
        <taxon>Eukaryota</taxon>
        <taxon>Viridiplantae</taxon>
        <taxon>Streptophyta</taxon>
        <taxon>Embryophyta</taxon>
        <taxon>Tracheophyta</taxon>
        <taxon>Spermatophyta</taxon>
        <taxon>Magnoliopsida</taxon>
        <taxon>eudicotyledons</taxon>
        <taxon>Gunneridae</taxon>
        <taxon>Pentapetalae</taxon>
        <taxon>rosids</taxon>
        <taxon>malvids</taxon>
        <taxon>Brassicales</taxon>
        <taxon>Brassicaceae</taxon>
        <taxon>Brassiceae</taxon>
        <taxon>Brassica</taxon>
    </lineage>
</organism>
<feature type="region of interest" description="Disordered" evidence="1">
    <location>
        <begin position="1"/>
        <end position="36"/>
    </location>
</feature>
<dbReference type="OrthoDB" id="1933455at2759"/>
<name>A0A8X7TY33_BRACI</name>
<accession>A0A8X7TY33</accession>
<keyword evidence="4" id="KW-1185">Reference proteome</keyword>
<evidence type="ECO:0000313" key="3">
    <source>
        <dbReference type="EMBL" id="KAG2257999.1"/>
    </source>
</evidence>
<evidence type="ECO:0000256" key="1">
    <source>
        <dbReference type="SAM" id="MobiDB-lite"/>
    </source>
</evidence>